<keyword evidence="3" id="KW-1185">Reference proteome</keyword>
<dbReference type="AlphaFoldDB" id="A0A397PFL5"/>
<dbReference type="InterPro" id="IPR010848">
    <property type="entry name" value="DUF1465"/>
</dbReference>
<protein>
    <submittedName>
        <fullName evidence="2">Regulator of CtrA degradation</fullName>
    </submittedName>
</protein>
<organism evidence="2 3">
    <name type="scientific">Dichotomicrobium thermohalophilum</name>
    <dbReference type="NCBI Taxonomy" id="933063"/>
    <lineage>
        <taxon>Bacteria</taxon>
        <taxon>Pseudomonadati</taxon>
        <taxon>Pseudomonadota</taxon>
        <taxon>Alphaproteobacteria</taxon>
        <taxon>Hyphomicrobiales</taxon>
        <taxon>Hyphomicrobiaceae</taxon>
        <taxon>Dichotomicrobium</taxon>
    </lineage>
</organism>
<comment type="caution">
    <text evidence="2">The sequence shown here is derived from an EMBL/GenBank/DDBJ whole genome shotgun (WGS) entry which is preliminary data.</text>
</comment>
<feature type="region of interest" description="Disordered" evidence="1">
    <location>
        <begin position="152"/>
        <end position="194"/>
    </location>
</feature>
<proteinExistence type="predicted"/>
<dbReference type="Proteomes" id="UP000266273">
    <property type="component" value="Unassembled WGS sequence"/>
</dbReference>
<evidence type="ECO:0000313" key="2">
    <source>
        <dbReference type="EMBL" id="RIA47812.1"/>
    </source>
</evidence>
<reference evidence="2 3" key="1">
    <citation type="submission" date="2018-08" db="EMBL/GenBank/DDBJ databases">
        <title>Genomic Encyclopedia of Archaeal and Bacterial Type Strains, Phase II (KMG-II): from individual species to whole genera.</title>
        <authorList>
            <person name="Goeker M."/>
        </authorList>
    </citation>
    <scope>NUCLEOTIDE SEQUENCE [LARGE SCALE GENOMIC DNA]</scope>
    <source>
        <strain evidence="2 3">DSM 5002</strain>
    </source>
</reference>
<accession>A0A397PFL5</accession>
<dbReference type="Pfam" id="PF07323">
    <property type="entry name" value="DUF1465"/>
    <property type="match status" value="1"/>
</dbReference>
<dbReference type="Gene3D" id="1.10.8.930">
    <property type="entry name" value="Protein of unknown function DUF1465"/>
    <property type="match status" value="1"/>
</dbReference>
<feature type="compositionally biased region" description="Low complexity" evidence="1">
    <location>
        <begin position="176"/>
        <end position="194"/>
    </location>
</feature>
<dbReference type="InterPro" id="IPR038301">
    <property type="entry name" value="AraC-like_sf"/>
</dbReference>
<name>A0A397PFL5_9HYPH</name>
<evidence type="ECO:0000256" key="1">
    <source>
        <dbReference type="SAM" id="MobiDB-lite"/>
    </source>
</evidence>
<sequence length="194" mass="21394">MSNRANDPRDSGGDAPVPFAEKYAVSPQFDDLFREGMALVEDAASYLDGPGRKDSKRLSGAAGLAYSTESMRLTTKLMQIASWLLVRRSVGRGEMTLEEALKSRQRAKLTYPAQSPRPDGFDELPDELQRLVNECDALYDRVLRLDRLISLSNDRPPRSEDNPVASQVDRLREAFEATQEAAPTAASATSSDGR</sequence>
<gene>
    <name evidence="2" type="ORF">BXY53_2380</name>
</gene>
<evidence type="ECO:0000313" key="3">
    <source>
        <dbReference type="Proteomes" id="UP000266273"/>
    </source>
</evidence>
<dbReference type="EMBL" id="QXDF01000002">
    <property type="protein sequence ID" value="RIA47812.1"/>
    <property type="molecule type" value="Genomic_DNA"/>
</dbReference>
<dbReference type="OrthoDB" id="9799531at2"/>
<dbReference type="RefSeq" id="WP_119062167.1">
    <property type="nucleotide sequence ID" value="NZ_QXDF01000002.1"/>
</dbReference>